<dbReference type="Pfam" id="PF09957">
    <property type="entry name" value="VapB_antitoxin"/>
    <property type="match status" value="1"/>
</dbReference>
<reference evidence="1 2" key="1">
    <citation type="submission" date="2021-06" db="EMBL/GenBank/DDBJ databases">
        <title>44 bacteria genomes isolated from Dapeng, Shenzhen.</title>
        <authorList>
            <person name="Zheng W."/>
            <person name="Yu S."/>
            <person name="Huang Y."/>
        </authorList>
    </citation>
    <scope>NUCLEOTIDE SEQUENCE [LARGE SCALE GENOMIC DNA]</scope>
    <source>
        <strain evidence="1 2">DP5N14-6</strain>
    </source>
</reference>
<sequence length="63" mass="7341">MRTNIEIDDKLIEEIKLHSKLKTKKNIVNKALKSYLNELKRRELASLAGKVAWEGDLESMRET</sequence>
<evidence type="ECO:0000313" key="2">
    <source>
        <dbReference type="Proteomes" id="UP000766609"/>
    </source>
</evidence>
<comment type="caution">
    <text evidence="1">The sequence shown here is derived from an EMBL/GenBank/DDBJ whole genome shotgun (WGS) entry which is preliminary data.</text>
</comment>
<proteinExistence type="predicted"/>
<gene>
    <name evidence="1" type="ORF">KUV23_16340</name>
</gene>
<dbReference type="EMBL" id="JAHVHP010000002">
    <property type="protein sequence ID" value="MBY5952558.1"/>
    <property type="molecule type" value="Genomic_DNA"/>
</dbReference>
<organism evidence="1 2">
    <name type="scientific">Algoriphagus marincola</name>
    <dbReference type="NCBI Taxonomy" id="264027"/>
    <lineage>
        <taxon>Bacteria</taxon>
        <taxon>Pseudomonadati</taxon>
        <taxon>Bacteroidota</taxon>
        <taxon>Cytophagia</taxon>
        <taxon>Cytophagales</taxon>
        <taxon>Cyclobacteriaceae</taxon>
        <taxon>Algoriphagus</taxon>
    </lineage>
</organism>
<protein>
    <submittedName>
        <fullName evidence="1">Type II toxin-antitoxin system VapB family antitoxin</fullName>
    </submittedName>
</protein>
<keyword evidence="2" id="KW-1185">Reference proteome</keyword>
<accession>A0ABS7N8B0</accession>
<name>A0ABS7N8B0_9BACT</name>
<dbReference type="Proteomes" id="UP000766609">
    <property type="component" value="Unassembled WGS sequence"/>
</dbReference>
<dbReference type="InterPro" id="IPR019239">
    <property type="entry name" value="VapB_antitoxin"/>
</dbReference>
<evidence type="ECO:0000313" key="1">
    <source>
        <dbReference type="EMBL" id="MBY5952558.1"/>
    </source>
</evidence>